<name>A0A174RZR3_9FIRM</name>
<organism evidence="1 2">
    <name type="scientific">Anaerotruncus colihominis</name>
    <dbReference type="NCBI Taxonomy" id="169435"/>
    <lineage>
        <taxon>Bacteria</taxon>
        <taxon>Bacillati</taxon>
        <taxon>Bacillota</taxon>
        <taxon>Clostridia</taxon>
        <taxon>Eubacteriales</taxon>
        <taxon>Oscillospiraceae</taxon>
        <taxon>Anaerotruncus</taxon>
    </lineage>
</organism>
<reference evidence="1 2" key="1">
    <citation type="submission" date="2015-09" db="EMBL/GenBank/DDBJ databases">
        <authorList>
            <consortium name="Pathogen Informatics"/>
        </authorList>
    </citation>
    <scope>NUCLEOTIDE SEQUENCE [LARGE SCALE GENOMIC DNA]</scope>
    <source>
        <strain evidence="1 2">2789STDY5834939</strain>
    </source>
</reference>
<gene>
    <name evidence="1" type="ORF">ERS852551_02277</name>
</gene>
<accession>A0A174RZR3</accession>
<sequence length="66" mass="7183">MQFDTVGVKIFCVDVNAAPVLAEIHDVADIGRWGKDVRFDKRLLRGGDLSRVGIAGGIVDRNFLAV</sequence>
<protein>
    <submittedName>
        <fullName evidence="1">Uncharacterized protein</fullName>
    </submittedName>
</protein>
<evidence type="ECO:0000313" key="2">
    <source>
        <dbReference type="Proteomes" id="UP000095765"/>
    </source>
</evidence>
<dbReference type="Proteomes" id="UP000095765">
    <property type="component" value="Unassembled WGS sequence"/>
</dbReference>
<evidence type="ECO:0000313" key="1">
    <source>
        <dbReference type="EMBL" id="CUP88858.1"/>
    </source>
</evidence>
<proteinExistence type="predicted"/>
<dbReference type="EMBL" id="CZBE01000015">
    <property type="protein sequence ID" value="CUP88858.1"/>
    <property type="molecule type" value="Genomic_DNA"/>
</dbReference>
<dbReference type="AlphaFoldDB" id="A0A174RZR3"/>